<dbReference type="EMBL" id="BAABME010023214">
    <property type="protein sequence ID" value="GAA0167563.1"/>
    <property type="molecule type" value="Genomic_DNA"/>
</dbReference>
<evidence type="ECO:0000313" key="1">
    <source>
        <dbReference type="EMBL" id="GAA0167563.1"/>
    </source>
</evidence>
<accession>A0AAV3QX21</accession>
<evidence type="ECO:0000313" key="2">
    <source>
        <dbReference type="Proteomes" id="UP001454036"/>
    </source>
</evidence>
<dbReference type="AlphaFoldDB" id="A0AAV3QX21"/>
<name>A0AAV3QX21_LITER</name>
<reference evidence="1 2" key="1">
    <citation type="submission" date="2024-01" db="EMBL/GenBank/DDBJ databases">
        <title>The complete chloroplast genome sequence of Lithospermum erythrorhizon: insights into the phylogenetic relationship among Boraginaceae species and the maternal lineages of purple gromwells.</title>
        <authorList>
            <person name="Okada T."/>
            <person name="Watanabe K."/>
        </authorList>
    </citation>
    <scope>NUCLEOTIDE SEQUENCE [LARGE SCALE GENOMIC DNA]</scope>
</reference>
<protein>
    <submittedName>
        <fullName evidence="1">Uncharacterized protein</fullName>
    </submittedName>
</protein>
<sequence length="183" mass="21132">MKKRIGESSGDTFPNQLDPVRWEENLFKQIEEEVSSNSVKSFTRVVFNGNHTILFSFCISDCMGEFLSHDDVILDDIAKAYRSIVADHIGGINFGDQGDKGVVDLFKNETIIKKLKGGFDTGPGEFTSRVREAFNGKIREEVKEVERTRDTFFWRWVFLRVKEHLVEIATKEGWEVRERFKMG</sequence>
<organism evidence="1 2">
    <name type="scientific">Lithospermum erythrorhizon</name>
    <name type="common">Purple gromwell</name>
    <name type="synonym">Lithospermum officinale var. erythrorhizon</name>
    <dbReference type="NCBI Taxonomy" id="34254"/>
    <lineage>
        <taxon>Eukaryota</taxon>
        <taxon>Viridiplantae</taxon>
        <taxon>Streptophyta</taxon>
        <taxon>Embryophyta</taxon>
        <taxon>Tracheophyta</taxon>
        <taxon>Spermatophyta</taxon>
        <taxon>Magnoliopsida</taxon>
        <taxon>eudicotyledons</taxon>
        <taxon>Gunneridae</taxon>
        <taxon>Pentapetalae</taxon>
        <taxon>asterids</taxon>
        <taxon>lamiids</taxon>
        <taxon>Boraginales</taxon>
        <taxon>Boraginaceae</taxon>
        <taxon>Boraginoideae</taxon>
        <taxon>Lithospermeae</taxon>
        <taxon>Lithospermum</taxon>
    </lineage>
</organism>
<dbReference type="Proteomes" id="UP001454036">
    <property type="component" value="Unassembled WGS sequence"/>
</dbReference>
<keyword evidence="2" id="KW-1185">Reference proteome</keyword>
<comment type="caution">
    <text evidence="1">The sequence shown here is derived from an EMBL/GenBank/DDBJ whole genome shotgun (WGS) entry which is preliminary data.</text>
</comment>
<proteinExistence type="predicted"/>
<gene>
    <name evidence="1" type="ORF">LIER_40404</name>
</gene>